<keyword evidence="1" id="KW-1133">Transmembrane helix</keyword>
<evidence type="ECO:0000313" key="3">
    <source>
        <dbReference type="Proteomes" id="UP000276133"/>
    </source>
</evidence>
<gene>
    <name evidence="2" type="ORF">BpHYR1_052361</name>
</gene>
<keyword evidence="3" id="KW-1185">Reference proteome</keyword>
<dbReference type="Proteomes" id="UP000276133">
    <property type="component" value="Unassembled WGS sequence"/>
</dbReference>
<name>A0A3M7T1B8_BRAPC</name>
<evidence type="ECO:0008006" key="4">
    <source>
        <dbReference type="Google" id="ProtNLM"/>
    </source>
</evidence>
<protein>
    <recommendedName>
        <fullName evidence="4">Transmembrane protein</fullName>
    </recommendedName>
</protein>
<keyword evidence="1" id="KW-0472">Membrane</keyword>
<accession>A0A3M7T1B8</accession>
<evidence type="ECO:0000256" key="1">
    <source>
        <dbReference type="SAM" id="Phobius"/>
    </source>
</evidence>
<reference evidence="2 3" key="1">
    <citation type="journal article" date="2018" name="Sci. Rep.">
        <title>Genomic signatures of local adaptation to the degree of environmental predictability in rotifers.</title>
        <authorList>
            <person name="Franch-Gras L."/>
            <person name="Hahn C."/>
            <person name="Garcia-Roger E.M."/>
            <person name="Carmona M.J."/>
            <person name="Serra M."/>
            <person name="Gomez A."/>
        </authorList>
    </citation>
    <scope>NUCLEOTIDE SEQUENCE [LARGE SCALE GENOMIC DNA]</scope>
    <source>
        <strain evidence="2">HYR1</strain>
    </source>
</reference>
<comment type="caution">
    <text evidence="2">The sequence shown here is derived from an EMBL/GenBank/DDBJ whole genome shotgun (WGS) entry which is preliminary data.</text>
</comment>
<sequence length="119" mass="14984">MLKILNIKSGILIFGHFIPFYLTYSFHQNYNNILNLNFNQKFKHIQNFCFHIFFQHILKNKYIHIPKHQFYKYHEHMDWKNSSLAWFHIYNQMVLMVHMLHFYKENQNTRQFYFCIMVQ</sequence>
<evidence type="ECO:0000313" key="2">
    <source>
        <dbReference type="EMBL" id="RNA41782.1"/>
    </source>
</evidence>
<proteinExistence type="predicted"/>
<dbReference type="EMBL" id="REGN01000460">
    <property type="protein sequence ID" value="RNA41782.1"/>
    <property type="molecule type" value="Genomic_DNA"/>
</dbReference>
<feature type="transmembrane region" description="Helical" evidence="1">
    <location>
        <begin position="7"/>
        <end position="26"/>
    </location>
</feature>
<dbReference type="AlphaFoldDB" id="A0A3M7T1B8"/>
<keyword evidence="1" id="KW-0812">Transmembrane</keyword>
<feature type="transmembrane region" description="Helical" evidence="1">
    <location>
        <begin position="84"/>
        <end position="103"/>
    </location>
</feature>
<organism evidence="2 3">
    <name type="scientific">Brachionus plicatilis</name>
    <name type="common">Marine rotifer</name>
    <name type="synonym">Brachionus muelleri</name>
    <dbReference type="NCBI Taxonomy" id="10195"/>
    <lineage>
        <taxon>Eukaryota</taxon>
        <taxon>Metazoa</taxon>
        <taxon>Spiralia</taxon>
        <taxon>Gnathifera</taxon>
        <taxon>Rotifera</taxon>
        <taxon>Eurotatoria</taxon>
        <taxon>Monogononta</taxon>
        <taxon>Pseudotrocha</taxon>
        <taxon>Ploima</taxon>
        <taxon>Brachionidae</taxon>
        <taxon>Brachionus</taxon>
    </lineage>
</organism>